<evidence type="ECO:0000256" key="1">
    <source>
        <dbReference type="SAM" id="MobiDB-lite"/>
    </source>
</evidence>
<evidence type="ECO:0000313" key="2">
    <source>
        <dbReference type="EMBL" id="GFA85638.1"/>
    </source>
</evidence>
<comment type="caution">
    <text evidence="2">The sequence shown here is derived from an EMBL/GenBank/DDBJ whole genome shotgun (WGS) entry which is preliminary data.</text>
</comment>
<accession>A0A699KB63</accession>
<proteinExistence type="predicted"/>
<feature type="non-terminal residue" evidence="2">
    <location>
        <position position="1"/>
    </location>
</feature>
<dbReference type="EMBL" id="BKCJ010501419">
    <property type="protein sequence ID" value="GFA85638.1"/>
    <property type="molecule type" value="Genomic_DNA"/>
</dbReference>
<feature type="region of interest" description="Disordered" evidence="1">
    <location>
        <begin position="1"/>
        <end position="71"/>
    </location>
</feature>
<feature type="compositionally biased region" description="Basic and acidic residues" evidence="1">
    <location>
        <begin position="1"/>
        <end position="23"/>
    </location>
</feature>
<protein>
    <submittedName>
        <fullName evidence="2">Uncharacterized protein</fullName>
    </submittedName>
</protein>
<gene>
    <name evidence="2" type="ORF">Tci_657610</name>
</gene>
<organism evidence="2">
    <name type="scientific">Tanacetum cinerariifolium</name>
    <name type="common">Dalmatian daisy</name>
    <name type="synonym">Chrysanthemum cinerariifolium</name>
    <dbReference type="NCBI Taxonomy" id="118510"/>
    <lineage>
        <taxon>Eukaryota</taxon>
        <taxon>Viridiplantae</taxon>
        <taxon>Streptophyta</taxon>
        <taxon>Embryophyta</taxon>
        <taxon>Tracheophyta</taxon>
        <taxon>Spermatophyta</taxon>
        <taxon>Magnoliopsida</taxon>
        <taxon>eudicotyledons</taxon>
        <taxon>Gunneridae</taxon>
        <taxon>Pentapetalae</taxon>
        <taxon>asterids</taxon>
        <taxon>campanulids</taxon>
        <taxon>Asterales</taxon>
        <taxon>Asteraceae</taxon>
        <taxon>Asteroideae</taxon>
        <taxon>Anthemideae</taxon>
        <taxon>Anthemidinae</taxon>
        <taxon>Tanacetum</taxon>
    </lineage>
</organism>
<sequence>LPDYINKKEKNPRTPAHDSKDEISIGSIQGSHGIDESDKINDQDRGGSICIGEKEEGGWRCPPWLAREDDI</sequence>
<reference evidence="2" key="1">
    <citation type="journal article" date="2019" name="Sci. Rep.">
        <title>Draft genome of Tanacetum cinerariifolium, the natural source of mosquito coil.</title>
        <authorList>
            <person name="Yamashiro T."/>
            <person name="Shiraishi A."/>
            <person name="Satake H."/>
            <person name="Nakayama K."/>
        </authorList>
    </citation>
    <scope>NUCLEOTIDE SEQUENCE</scope>
</reference>
<name>A0A699KB63_TANCI</name>
<dbReference type="AlphaFoldDB" id="A0A699KB63"/>
<feature type="compositionally biased region" description="Basic and acidic residues" evidence="1">
    <location>
        <begin position="33"/>
        <end position="45"/>
    </location>
</feature>